<reference evidence="3 4" key="1">
    <citation type="journal article" date="2005" name="Genome Res.">
        <title>Living with two extremes: conclusions from the genome sequence of Natronomonas pharaonis.</title>
        <authorList>
            <person name="Falb M."/>
            <person name="Pfeiffer F."/>
            <person name="Palm P."/>
            <person name="Rodewald K."/>
            <person name="Hickmann V."/>
            <person name="Tittor J."/>
            <person name="Oesterhelt D."/>
        </authorList>
    </citation>
    <scope>NUCLEOTIDE SEQUENCE [LARGE SCALE GENOMIC DNA]</scope>
    <source>
        <strain evidence="4">ATCC 35678 / DSM 2160 / CIP 103997 / JCM 8858 / NBRC 14720 / NCIMB 2260 / Gabara</strain>
    </source>
</reference>
<dbReference type="AlphaFoldDB" id="A0A1U7EWE7"/>
<dbReference type="STRING" id="348780.NP_2648A"/>
<dbReference type="Proteomes" id="UP000002698">
    <property type="component" value="Chromosome"/>
</dbReference>
<evidence type="ECO:0000256" key="2">
    <source>
        <dbReference type="ARBA" id="ARBA00022801"/>
    </source>
</evidence>
<gene>
    <name evidence="3" type="ordered locus">NP_2648A</name>
</gene>
<dbReference type="CDD" id="cd00586">
    <property type="entry name" value="4HBT"/>
    <property type="match status" value="1"/>
</dbReference>
<evidence type="ECO:0000313" key="3">
    <source>
        <dbReference type="EMBL" id="CAI49415.1"/>
    </source>
</evidence>
<organism evidence="3 4">
    <name type="scientific">Natronomonas pharaonis (strain ATCC 35678 / DSM 2160 / CIP 103997 / JCM 8858 / NBRC 14720 / NCIMB 2260 / Gabara)</name>
    <name type="common">Halobacterium pharaonis</name>
    <dbReference type="NCBI Taxonomy" id="348780"/>
    <lineage>
        <taxon>Archaea</taxon>
        <taxon>Methanobacteriati</taxon>
        <taxon>Methanobacteriota</taxon>
        <taxon>Stenosarchaea group</taxon>
        <taxon>Halobacteria</taxon>
        <taxon>Halobacteriales</taxon>
        <taxon>Natronomonadaceae</taxon>
        <taxon>Natronomonas</taxon>
    </lineage>
</organism>
<keyword evidence="4" id="KW-1185">Reference proteome</keyword>
<dbReference type="KEGG" id="nph:NP_2648A"/>
<dbReference type="GO" id="GO:0047617">
    <property type="term" value="F:fatty acyl-CoA hydrolase activity"/>
    <property type="evidence" value="ECO:0007669"/>
    <property type="project" value="TreeGrafter"/>
</dbReference>
<dbReference type="PANTHER" id="PTHR31793:SF27">
    <property type="entry name" value="NOVEL THIOESTERASE SUPERFAMILY DOMAIN AND SAPOSIN A-TYPE DOMAIN CONTAINING PROTEIN (0610012H03RIK)"/>
    <property type="match status" value="1"/>
</dbReference>
<accession>A0A1U7EWE7</accession>
<proteinExistence type="inferred from homology"/>
<dbReference type="RefSeq" id="WP_011323040.1">
    <property type="nucleotide sequence ID" value="NC_007426.1"/>
</dbReference>
<keyword evidence="2" id="KW-0378">Hydrolase</keyword>
<dbReference type="HOGENOM" id="CLU_101141_2_3_2"/>
<evidence type="ECO:0000313" key="4">
    <source>
        <dbReference type="Proteomes" id="UP000002698"/>
    </source>
</evidence>
<dbReference type="eggNOG" id="arCOG01137">
    <property type="taxonomic scope" value="Archaea"/>
</dbReference>
<dbReference type="EMBL" id="CR936257">
    <property type="protein sequence ID" value="CAI49415.1"/>
    <property type="molecule type" value="Genomic_DNA"/>
</dbReference>
<dbReference type="GeneID" id="3701511"/>
<name>A0A1U7EWE7_NATPD</name>
<sequence length="134" mass="15260">MEFRFDTDVEVRYQDIDALGHVNNAVYGTYLEQARVRYFDRVLGVPIEDRSMVLANLDVDFRQPVTIDDRQVTVACGVVELGDSSFRMQYRIAPSADSDPAATAETTLVAWDGDGSRPLPEHWREQFEAFEPEL</sequence>
<evidence type="ECO:0000256" key="1">
    <source>
        <dbReference type="ARBA" id="ARBA00005953"/>
    </source>
</evidence>
<dbReference type="Pfam" id="PF13279">
    <property type="entry name" value="4HBT_2"/>
    <property type="match status" value="1"/>
</dbReference>
<dbReference type="PANTHER" id="PTHR31793">
    <property type="entry name" value="4-HYDROXYBENZOYL-COA THIOESTERASE FAMILY MEMBER"/>
    <property type="match status" value="1"/>
</dbReference>
<dbReference type="OrthoDB" id="56956at2157"/>
<dbReference type="EnsemblBacteria" id="CAI49415">
    <property type="protein sequence ID" value="CAI49415"/>
    <property type="gene ID" value="NP_2648A"/>
</dbReference>
<comment type="similarity">
    <text evidence="1">Belongs to the 4-hydroxybenzoyl-CoA thioesterase family.</text>
</comment>
<dbReference type="SUPFAM" id="SSF54637">
    <property type="entry name" value="Thioesterase/thiol ester dehydrase-isomerase"/>
    <property type="match status" value="1"/>
</dbReference>
<dbReference type="InterPro" id="IPR050563">
    <property type="entry name" value="4-hydroxybenzoyl-CoA_TE"/>
</dbReference>
<dbReference type="Gene3D" id="3.10.129.10">
    <property type="entry name" value="Hotdog Thioesterase"/>
    <property type="match status" value="1"/>
</dbReference>
<protein>
    <submittedName>
        <fullName evidence="3">Thioesterase domain protein</fullName>
    </submittedName>
</protein>
<dbReference type="InterPro" id="IPR029069">
    <property type="entry name" value="HotDog_dom_sf"/>
</dbReference>